<accession>A0A7S4HQX9</accession>
<dbReference type="InterPro" id="IPR016031">
    <property type="entry name" value="Trp_RNA-bd_attenuator-like_dom"/>
</dbReference>
<evidence type="ECO:0008006" key="2">
    <source>
        <dbReference type="Google" id="ProtNLM"/>
    </source>
</evidence>
<dbReference type="EMBL" id="HBKP01004940">
    <property type="protein sequence ID" value="CAE2206635.1"/>
    <property type="molecule type" value="Transcribed_RNA"/>
</dbReference>
<dbReference type="SUPFAM" id="SSF51219">
    <property type="entry name" value="TRAP-like"/>
    <property type="match status" value="1"/>
</dbReference>
<protein>
    <recommendedName>
        <fullName evidence="2">Altered inheritance of mitochondria protein 24, mitochondrial</fullName>
    </recommendedName>
</protein>
<proteinExistence type="predicted"/>
<gene>
    <name evidence="1" type="ORF">VSP0166_LOCUS3557</name>
</gene>
<dbReference type="InterPro" id="IPR036983">
    <property type="entry name" value="AIM24_sf"/>
</dbReference>
<name>A0A7S4HQX9_9EUKA</name>
<dbReference type="Gene3D" id="3.60.160.10">
    <property type="entry name" value="Mitochondrial biogenesis AIM24"/>
    <property type="match status" value="1"/>
</dbReference>
<dbReference type="AlphaFoldDB" id="A0A7S4HQX9"/>
<organism evidence="1">
    <name type="scientific">Vannella robusta</name>
    <dbReference type="NCBI Taxonomy" id="1487602"/>
    <lineage>
        <taxon>Eukaryota</taxon>
        <taxon>Amoebozoa</taxon>
        <taxon>Discosea</taxon>
        <taxon>Flabellinia</taxon>
        <taxon>Vannellidae</taxon>
        <taxon>Vannella</taxon>
    </lineage>
</organism>
<sequence length="154" mass="16579">MKKLVGTGNAWLYYKGMDISLYRLAVGESLCIQDGRAVANYTEGIKWEAKCKTQAAGILGYLEFKGPGILGLFTEGPGIICTAETEALECRTQHVIAWTPTFAIKTNMTMSKLTFKPNARGFVIVQEPSASVSNSDFGKVASKGLSTVIDGMGE</sequence>
<reference evidence="1" key="1">
    <citation type="submission" date="2021-01" db="EMBL/GenBank/DDBJ databases">
        <authorList>
            <person name="Corre E."/>
            <person name="Pelletier E."/>
            <person name="Niang G."/>
            <person name="Scheremetjew M."/>
            <person name="Finn R."/>
            <person name="Kale V."/>
            <person name="Holt S."/>
            <person name="Cochrane G."/>
            <person name="Meng A."/>
            <person name="Brown T."/>
            <person name="Cohen L."/>
        </authorList>
    </citation>
    <scope>NUCLEOTIDE SEQUENCE</scope>
    <source>
        <strain evidence="1">DIVA3 518/3/11/1/6</strain>
    </source>
</reference>
<evidence type="ECO:0000313" key="1">
    <source>
        <dbReference type="EMBL" id="CAE2206635.1"/>
    </source>
</evidence>